<gene>
    <name evidence="1" type="ORF">SAMN05444000_1418</name>
</gene>
<sequence>MKRRCKHKTYQQALGGNRAARREIQRMILKREQALAMHAPKQVRHVDLCQGYNPENANDALMILGIGRRFEIGPEDKYDRWRLEPWAVQAALRRRRGGAKLTDKEIAEIRRTTWEADTLVLPRGTPA</sequence>
<protein>
    <submittedName>
        <fullName evidence="1">Uncharacterized protein</fullName>
    </submittedName>
</protein>
<reference evidence="2" key="1">
    <citation type="submission" date="2016-11" db="EMBL/GenBank/DDBJ databases">
        <authorList>
            <person name="Varghese N."/>
            <person name="Submissions S."/>
        </authorList>
    </citation>
    <scope>NUCLEOTIDE SEQUENCE [LARGE SCALE GENOMIC DNA]</scope>
    <source>
        <strain evidence="2">DSM 100564</strain>
    </source>
</reference>
<dbReference type="STRING" id="1470563.SAMN05444000_1418"/>
<dbReference type="EMBL" id="FQZQ01000041">
    <property type="protein sequence ID" value="SHK57392.1"/>
    <property type="molecule type" value="Genomic_DNA"/>
</dbReference>
<proteinExistence type="predicted"/>
<accession>A0A1M6TK02</accession>
<evidence type="ECO:0000313" key="1">
    <source>
        <dbReference type="EMBL" id="SHK57392.1"/>
    </source>
</evidence>
<organism evidence="1 2">
    <name type="scientific">Shimia gijangensis</name>
    <dbReference type="NCBI Taxonomy" id="1470563"/>
    <lineage>
        <taxon>Bacteria</taxon>
        <taxon>Pseudomonadati</taxon>
        <taxon>Pseudomonadota</taxon>
        <taxon>Alphaproteobacteria</taxon>
        <taxon>Rhodobacterales</taxon>
        <taxon>Roseobacteraceae</taxon>
    </lineage>
</organism>
<dbReference type="Proteomes" id="UP000183982">
    <property type="component" value="Unassembled WGS sequence"/>
</dbReference>
<evidence type="ECO:0000313" key="2">
    <source>
        <dbReference type="Proteomes" id="UP000183982"/>
    </source>
</evidence>
<name>A0A1M6TK02_9RHOB</name>
<dbReference type="AlphaFoldDB" id="A0A1M6TK02"/>
<keyword evidence="2" id="KW-1185">Reference proteome</keyword>